<accession>A0A5P1FTD6</accession>
<keyword evidence="2" id="KW-1185">Reference proteome</keyword>
<dbReference type="GO" id="GO:0002215">
    <property type="term" value="P:defense response to nematode"/>
    <property type="evidence" value="ECO:0007669"/>
    <property type="project" value="EnsemblPlants"/>
</dbReference>
<dbReference type="GO" id="GO:0006338">
    <property type="term" value="P:chromatin remodeling"/>
    <property type="evidence" value="ECO:0007669"/>
    <property type="project" value="EnsemblPlants"/>
</dbReference>
<protein>
    <recommendedName>
        <fullName evidence="3">Negative regulator of systemic acquired resistance SNI1</fullName>
    </recommendedName>
</protein>
<sequence>MAILDSSGVRNSRDALDDKLSFLEAVRSSSLAEEPPTAPSWKMCDAIFQILSGSDSLELAMASYQLLIDLDKHYPRIYLKSPDNPGSSSVRVDELVVDKEAWSPLCVGPEMGRCGGERLLENQVDSLRFCALIDEICQAVNRRNSQLLIKSAENMLLFQYLVNILETDFLPRHTLYKETLDWVLLRESLLSMLLVSRRINFKSIIRDSMFVLSRRCHQQTESSISDLKDTSTVSASAKNTQDSYIALALATTQLERQTHVAMQKFLTMIMELDVIKKEADIHGLTTRADGLRTPVLDIILDELTYAKDHISPFLEVFSEPRWKMEITLQYFSKYCAKSSIRTRRSNDTPKDATFEDILNYFSSAASTKSITRKIAPANALSLLAHSFQAYLSLHHDQKYIANNSEKVGTSTLSQICKGLISAFQNIRKTDENLEVTPFEKEAFFTAATIVSQKL</sequence>
<dbReference type="PANTHER" id="PTHR37243:SF2">
    <property type="entry name" value="NEGATIVE REGULATOR OF SYSTEMIC ACQUIRED RESISTANCE SNI1"/>
    <property type="match status" value="1"/>
</dbReference>
<dbReference type="GO" id="GO:0000976">
    <property type="term" value="F:transcription cis-regulatory region binding"/>
    <property type="evidence" value="ECO:0007669"/>
    <property type="project" value="EnsemblPlants"/>
</dbReference>
<dbReference type="Gramene" id="ONK81566">
    <property type="protein sequence ID" value="ONK81566"/>
    <property type="gene ID" value="A4U43_C01F30610"/>
</dbReference>
<evidence type="ECO:0000313" key="1">
    <source>
        <dbReference type="EMBL" id="ONK81566.1"/>
    </source>
</evidence>
<dbReference type="PANTHER" id="PTHR37243">
    <property type="entry name" value="NEGATIVE REGULATOR OF SYSTEMIC ACQUIRED RESISTANCE SNI1"/>
    <property type="match status" value="1"/>
</dbReference>
<name>A0A5P1FTD6_ASPOF</name>
<reference evidence="2" key="1">
    <citation type="journal article" date="2017" name="Nat. Commun.">
        <title>The asparagus genome sheds light on the origin and evolution of a young Y chromosome.</title>
        <authorList>
            <person name="Harkess A."/>
            <person name="Zhou J."/>
            <person name="Xu C."/>
            <person name="Bowers J.E."/>
            <person name="Van der Hulst R."/>
            <person name="Ayyampalayam S."/>
            <person name="Mercati F."/>
            <person name="Riccardi P."/>
            <person name="McKain M.R."/>
            <person name="Kakrana A."/>
            <person name="Tang H."/>
            <person name="Ray J."/>
            <person name="Groenendijk J."/>
            <person name="Arikit S."/>
            <person name="Mathioni S.M."/>
            <person name="Nakano M."/>
            <person name="Shan H."/>
            <person name="Telgmann-Rauber A."/>
            <person name="Kanno A."/>
            <person name="Yue Z."/>
            <person name="Chen H."/>
            <person name="Li W."/>
            <person name="Chen Y."/>
            <person name="Xu X."/>
            <person name="Zhang Y."/>
            <person name="Luo S."/>
            <person name="Chen H."/>
            <person name="Gao J."/>
            <person name="Mao Z."/>
            <person name="Pires J.C."/>
            <person name="Luo M."/>
            <person name="Kudrna D."/>
            <person name="Wing R.A."/>
            <person name="Meyers B.C."/>
            <person name="Yi K."/>
            <person name="Kong H."/>
            <person name="Lavrijsen P."/>
            <person name="Sunseri F."/>
            <person name="Falavigna A."/>
            <person name="Ye Y."/>
            <person name="Leebens-Mack J.H."/>
            <person name="Chen G."/>
        </authorList>
    </citation>
    <scope>NUCLEOTIDE SEQUENCE [LARGE SCALE GENOMIC DNA]</scope>
    <source>
        <strain evidence="2">cv. DH0086</strain>
    </source>
</reference>
<dbReference type="GO" id="GO:0010113">
    <property type="term" value="P:negative regulation of systemic acquired resistance"/>
    <property type="evidence" value="ECO:0007669"/>
    <property type="project" value="EnsemblPlants"/>
</dbReference>
<organism evidence="1 2">
    <name type="scientific">Asparagus officinalis</name>
    <name type="common">Garden asparagus</name>
    <dbReference type="NCBI Taxonomy" id="4686"/>
    <lineage>
        <taxon>Eukaryota</taxon>
        <taxon>Viridiplantae</taxon>
        <taxon>Streptophyta</taxon>
        <taxon>Embryophyta</taxon>
        <taxon>Tracheophyta</taxon>
        <taxon>Spermatophyta</taxon>
        <taxon>Magnoliopsida</taxon>
        <taxon>Liliopsida</taxon>
        <taxon>Asparagales</taxon>
        <taxon>Asparagaceae</taxon>
        <taxon>Asparagoideae</taxon>
        <taxon>Asparagus</taxon>
    </lineage>
</organism>
<dbReference type="InterPro" id="IPR034561">
    <property type="entry name" value="SNI1"/>
</dbReference>
<dbReference type="AlphaFoldDB" id="A0A5P1FTD6"/>
<dbReference type="EMBL" id="CM007381">
    <property type="protein sequence ID" value="ONK81566.1"/>
    <property type="molecule type" value="Genomic_DNA"/>
</dbReference>
<dbReference type="GO" id="GO:0016444">
    <property type="term" value="P:somatic cell DNA recombination"/>
    <property type="evidence" value="ECO:0007669"/>
    <property type="project" value="EnsemblPlants"/>
</dbReference>
<dbReference type="GO" id="GO:0005634">
    <property type="term" value="C:nucleus"/>
    <property type="evidence" value="ECO:0007669"/>
    <property type="project" value="EnsemblPlants"/>
</dbReference>
<evidence type="ECO:0000313" key="2">
    <source>
        <dbReference type="Proteomes" id="UP000243459"/>
    </source>
</evidence>
<dbReference type="GO" id="GO:0030915">
    <property type="term" value="C:Smc5-Smc6 complex"/>
    <property type="evidence" value="ECO:0007669"/>
    <property type="project" value="EnsemblPlants"/>
</dbReference>
<dbReference type="GO" id="GO:0006974">
    <property type="term" value="P:DNA damage response"/>
    <property type="evidence" value="ECO:0007669"/>
    <property type="project" value="EnsemblPlants"/>
</dbReference>
<dbReference type="Proteomes" id="UP000243459">
    <property type="component" value="Chromosome 1"/>
</dbReference>
<dbReference type="GO" id="GO:0045892">
    <property type="term" value="P:negative regulation of DNA-templated transcription"/>
    <property type="evidence" value="ECO:0007669"/>
    <property type="project" value="EnsemblPlants"/>
</dbReference>
<evidence type="ECO:0008006" key="3">
    <source>
        <dbReference type="Google" id="ProtNLM"/>
    </source>
</evidence>
<dbReference type="OMA" id="CIAMQKF"/>
<proteinExistence type="predicted"/>
<gene>
    <name evidence="1" type="ORF">A4U43_C01F30610</name>
</gene>